<dbReference type="AlphaFoldDB" id="A0A078KE43"/>
<dbReference type="HOGENOM" id="CLU_003433_2_5_6"/>
<dbReference type="Pfam" id="PF00266">
    <property type="entry name" value="Aminotran_5"/>
    <property type="match status" value="1"/>
</dbReference>
<name>A0A078KE43_9GAMM</name>
<proteinExistence type="inferred from homology"/>
<evidence type="ECO:0000256" key="4">
    <source>
        <dbReference type="ARBA" id="ARBA00022679"/>
    </source>
</evidence>
<dbReference type="KEGG" id="eme:CEM_040"/>
<sequence length="416" mass="47323">MQNNKLKQKFDIKKIRKEFPILNRCVYNNYPLIYLDNAATTQIPQVVIDVIDDYYQRYNANIHRGIHCISDEATIAYEDARIIIRNFINAKDNREIIFTRGTTESINLVAQSYGRKEFKFGDEILISSMEHHSNIVPWQLLAHDLGLIIKVIPIDEQGCIDIQNYEELFTKRTRIVTITHVSNVLGTINPIKLLANIAHKNNTLIIVDGAQAVQHIDVDVQDLDVDFYAFSGHKVYGPNGIGVLYGKLKLLELMPPWQGGGEMIESVNLEGKTKFSQSPHKFEAGTPAIIEAIALGRALCWLTNYNFDFIKIWEKKLLFKAYKELQKIDGVYFIGKSYNKTAVISFVIEGIHAQDIGLLIDQYGVAIRTGHHCAQPLLNLYGLNSTCRISFGIYNTLEEVNYFINSLHNVISIMRG</sequence>
<dbReference type="PANTHER" id="PTHR43586:SF8">
    <property type="entry name" value="CYSTEINE DESULFURASE 1, CHLOROPLASTIC"/>
    <property type="match status" value="1"/>
</dbReference>
<dbReference type="InterPro" id="IPR015424">
    <property type="entry name" value="PyrdxlP-dep_Trfase"/>
</dbReference>
<comment type="function">
    <text evidence="2 8">Catalyzes the removal of elemental sulfur and selenium atoms from L-cysteine, L-cystine, L-selenocysteine, and L-selenocystine to produce L-alanine.</text>
</comment>
<dbReference type="Gene3D" id="3.40.640.10">
    <property type="entry name" value="Type I PLP-dependent aspartate aminotransferase-like (Major domain)"/>
    <property type="match status" value="1"/>
</dbReference>
<dbReference type="GO" id="GO:0031071">
    <property type="term" value="F:cysteine desulfurase activity"/>
    <property type="evidence" value="ECO:0007669"/>
    <property type="project" value="UniProtKB-UniRule"/>
</dbReference>
<dbReference type="Gene3D" id="3.90.1150.10">
    <property type="entry name" value="Aspartate Aminotransferase, domain 1"/>
    <property type="match status" value="1"/>
</dbReference>
<gene>
    <name evidence="10" type="primary">sufS</name>
    <name evidence="10" type="ORF">CEM_040</name>
</gene>
<organism evidence="10 11">
    <name type="scientific">Candidatus Johnevansia muelleri</name>
    <dbReference type="NCBI Taxonomy" id="1495769"/>
    <lineage>
        <taxon>Bacteria</taxon>
        <taxon>Pseudomonadati</taxon>
        <taxon>Pseudomonadota</taxon>
        <taxon>Gammaproteobacteria</taxon>
        <taxon>Candidatus Johnevansiales</taxon>
        <taxon>Candidatus Johnevansiaceae</taxon>
        <taxon>Candidatus Johnevansia</taxon>
    </lineage>
</organism>
<protein>
    <recommendedName>
        <fullName evidence="8">Cysteine desulfurase</fullName>
        <ecNumber evidence="8">2.8.1.7</ecNumber>
    </recommendedName>
</protein>
<dbReference type="InterPro" id="IPR010970">
    <property type="entry name" value="Cys_dSase_SufS"/>
</dbReference>
<dbReference type="PANTHER" id="PTHR43586">
    <property type="entry name" value="CYSTEINE DESULFURASE"/>
    <property type="match status" value="1"/>
</dbReference>
<evidence type="ECO:0000256" key="6">
    <source>
        <dbReference type="ARBA" id="ARBA00050776"/>
    </source>
</evidence>
<evidence type="ECO:0000256" key="1">
    <source>
        <dbReference type="ARBA" id="ARBA00001933"/>
    </source>
</evidence>
<evidence type="ECO:0000313" key="11">
    <source>
        <dbReference type="Proteomes" id="UP000032420"/>
    </source>
</evidence>
<evidence type="ECO:0000256" key="7">
    <source>
        <dbReference type="RuleBase" id="RU004504"/>
    </source>
</evidence>
<dbReference type="PIRSF" id="PIRSF005572">
    <property type="entry name" value="NifS"/>
    <property type="match status" value="1"/>
</dbReference>
<keyword evidence="4 8" id="KW-0808">Transferase</keyword>
<evidence type="ECO:0000256" key="5">
    <source>
        <dbReference type="ARBA" id="ARBA00022898"/>
    </source>
</evidence>
<dbReference type="OrthoDB" id="9808002at2"/>
<evidence type="ECO:0000313" key="10">
    <source>
        <dbReference type="EMBL" id="CDZ16312.1"/>
    </source>
</evidence>
<dbReference type="InterPro" id="IPR020578">
    <property type="entry name" value="Aminotrans_V_PyrdxlP_BS"/>
</dbReference>
<comment type="catalytic activity">
    <reaction evidence="6 8">
        <text>(sulfur carrier)-H + L-cysteine = (sulfur carrier)-SH + L-alanine</text>
        <dbReference type="Rhea" id="RHEA:43892"/>
        <dbReference type="Rhea" id="RHEA-COMP:14737"/>
        <dbReference type="Rhea" id="RHEA-COMP:14739"/>
        <dbReference type="ChEBI" id="CHEBI:29917"/>
        <dbReference type="ChEBI" id="CHEBI:35235"/>
        <dbReference type="ChEBI" id="CHEBI:57972"/>
        <dbReference type="ChEBI" id="CHEBI:64428"/>
        <dbReference type="EC" id="2.8.1.7"/>
    </reaction>
</comment>
<accession>A0A078KE43</accession>
<dbReference type="InterPro" id="IPR016454">
    <property type="entry name" value="Cysteine_dSase"/>
</dbReference>
<dbReference type="SUPFAM" id="SSF53383">
    <property type="entry name" value="PLP-dependent transferases"/>
    <property type="match status" value="1"/>
</dbReference>
<dbReference type="Proteomes" id="UP000032420">
    <property type="component" value="Chromosome I"/>
</dbReference>
<keyword evidence="5 8" id="KW-0663">Pyridoxal phosphate</keyword>
<dbReference type="PROSITE" id="PS00595">
    <property type="entry name" value="AA_TRANSFER_CLASS_5"/>
    <property type="match status" value="1"/>
</dbReference>
<keyword evidence="11" id="KW-1185">Reference proteome</keyword>
<dbReference type="EC" id="2.8.1.7" evidence="8"/>
<dbReference type="GO" id="GO:0006534">
    <property type="term" value="P:cysteine metabolic process"/>
    <property type="evidence" value="ECO:0007669"/>
    <property type="project" value="UniProtKB-UniRule"/>
</dbReference>
<comment type="cofactor">
    <cofactor evidence="1 7">
        <name>pyridoxal 5'-phosphate</name>
        <dbReference type="ChEBI" id="CHEBI:597326"/>
    </cofactor>
</comment>
<dbReference type="CDD" id="cd06453">
    <property type="entry name" value="SufS_like"/>
    <property type="match status" value="1"/>
</dbReference>
<evidence type="ECO:0000256" key="3">
    <source>
        <dbReference type="ARBA" id="ARBA00010447"/>
    </source>
</evidence>
<evidence type="ECO:0000256" key="2">
    <source>
        <dbReference type="ARBA" id="ARBA00002824"/>
    </source>
</evidence>
<evidence type="ECO:0000259" key="9">
    <source>
        <dbReference type="Pfam" id="PF00266"/>
    </source>
</evidence>
<evidence type="ECO:0000256" key="8">
    <source>
        <dbReference type="RuleBase" id="RU004506"/>
    </source>
</evidence>
<dbReference type="PATRIC" id="fig|1495769.3.peg.34"/>
<feature type="domain" description="Aminotransferase class V" evidence="9">
    <location>
        <begin position="33"/>
        <end position="403"/>
    </location>
</feature>
<reference evidence="11" key="1">
    <citation type="submission" date="2014-07" db="EMBL/GenBank/DDBJ databases">
        <authorList>
            <person name="Santos-Garcia D."/>
        </authorList>
    </citation>
    <scope>NUCLEOTIDE SEQUENCE [LARGE SCALE GENOMIC DNA]</scope>
</reference>
<dbReference type="STRING" id="1495769.CEM_040"/>
<dbReference type="NCBIfam" id="TIGR01979">
    <property type="entry name" value="sufS"/>
    <property type="match status" value="1"/>
</dbReference>
<dbReference type="InterPro" id="IPR015421">
    <property type="entry name" value="PyrdxlP-dep_Trfase_major"/>
</dbReference>
<dbReference type="InterPro" id="IPR015422">
    <property type="entry name" value="PyrdxlP-dep_Trfase_small"/>
</dbReference>
<comment type="similarity">
    <text evidence="3 8">Belongs to the class-V pyridoxal-phosphate-dependent aminotransferase family. Csd subfamily.</text>
</comment>
<dbReference type="EMBL" id="LM655252">
    <property type="protein sequence ID" value="CDZ16312.1"/>
    <property type="molecule type" value="Genomic_DNA"/>
</dbReference>
<dbReference type="InterPro" id="IPR000192">
    <property type="entry name" value="Aminotrans_V_dom"/>
</dbReference>
<dbReference type="GO" id="GO:0030170">
    <property type="term" value="F:pyridoxal phosphate binding"/>
    <property type="evidence" value="ECO:0007669"/>
    <property type="project" value="UniProtKB-UniRule"/>
</dbReference>